<evidence type="ECO:0000313" key="1">
    <source>
        <dbReference type="EMBL" id="KAL3657645.1"/>
    </source>
</evidence>
<dbReference type="InterPro" id="IPR052050">
    <property type="entry name" value="SecEffector_AnkRepeat"/>
</dbReference>
<reference evidence="1 2" key="1">
    <citation type="submission" date="2024-09" db="EMBL/GenBank/DDBJ databases">
        <title>Genome sequencing and assembly of Phytophthora oleae, isolate VK10A, causative agent of rot of olive drupes.</title>
        <authorList>
            <person name="Conti Taguali S."/>
            <person name="Riolo M."/>
            <person name="La Spada F."/>
            <person name="Cacciola S.O."/>
            <person name="Dionisio G."/>
        </authorList>
    </citation>
    <scope>NUCLEOTIDE SEQUENCE [LARGE SCALE GENOMIC DNA]</scope>
    <source>
        <strain evidence="1 2">VK10A</strain>
    </source>
</reference>
<gene>
    <name evidence="1" type="ORF">V7S43_017448</name>
</gene>
<dbReference type="PANTHER" id="PTHR46586:SF3">
    <property type="entry name" value="ANKYRIN REPEAT-CONTAINING PROTEIN"/>
    <property type="match status" value="1"/>
</dbReference>
<dbReference type="InterPro" id="IPR036770">
    <property type="entry name" value="Ankyrin_rpt-contain_sf"/>
</dbReference>
<dbReference type="PANTHER" id="PTHR46586">
    <property type="entry name" value="ANKYRIN REPEAT-CONTAINING PROTEIN"/>
    <property type="match status" value="1"/>
</dbReference>
<comment type="caution">
    <text evidence="1">The sequence shown here is derived from an EMBL/GenBank/DDBJ whole genome shotgun (WGS) entry which is preliminary data.</text>
</comment>
<name>A0ABD3ET10_9STRA</name>
<keyword evidence="2" id="KW-1185">Reference proteome</keyword>
<organism evidence="1 2">
    <name type="scientific">Phytophthora oleae</name>
    <dbReference type="NCBI Taxonomy" id="2107226"/>
    <lineage>
        <taxon>Eukaryota</taxon>
        <taxon>Sar</taxon>
        <taxon>Stramenopiles</taxon>
        <taxon>Oomycota</taxon>
        <taxon>Peronosporomycetes</taxon>
        <taxon>Peronosporales</taxon>
        <taxon>Peronosporaceae</taxon>
        <taxon>Phytophthora</taxon>
    </lineage>
</organism>
<evidence type="ECO:0000313" key="2">
    <source>
        <dbReference type="Proteomes" id="UP001632037"/>
    </source>
</evidence>
<accession>A0ABD3ET10</accession>
<dbReference type="Proteomes" id="UP001632037">
    <property type="component" value="Unassembled WGS sequence"/>
</dbReference>
<dbReference type="EMBL" id="JBIMZQ010000062">
    <property type="protein sequence ID" value="KAL3657645.1"/>
    <property type="molecule type" value="Genomic_DNA"/>
</dbReference>
<dbReference type="AlphaFoldDB" id="A0ABD3ET10"/>
<protein>
    <recommendedName>
        <fullName evidence="3">Ankyrin repeat-containing domain</fullName>
    </recommendedName>
</protein>
<evidence type="ECO:0008006" key="3">
    <source>
        <dbReference type="Google" id="ProtNLM"/>
    </source>
</evidence>
<dbReference type="SUPFAM" id="SSF48403">
    <property type="entry name" value="Ankyrin repeat"/>
    <property type="match status" value="1"/>
</dbReference>
<sequence>MVLVRLAIDNGHIEAARWLYENIPTERDERKVRGAIEAALQMNDTELAESFVPPGRDVMEYASLCTGNIQAVERMIDSGYLQENSYVGAVAIRKLVDSGRLDLMQRVANLRYFPQRNKTEWVDMWQGVLKRLCYRGDCTMIQWALEHLIGRQACKLLKQNSKLRELLWNAVAGGYGVEVLQTLQDSGSVDKYGPLQVNRSEGLTTKAMDGAAANGHLHVVEWLHQHTSAGCTSNAMDDAAEYGHLSVLKWLYANRTEGCTSAAMRESLQDGHLTVASASTVLILSTWI</sequence>
<proteinExistence type="predicted"/>
<dbReference type="Gene3D" id="1.25.40.20">
    <property type="entry name" value="Ankyrin repeat-containing domain"/>
    <property type="match status" value="1"/>
</dbReference>